<protein>
    <submittedName>
        <fullName evidence="3">7,8-didemethyl-8-hydroxy-5-deazariboflavin synthase</fullName>
    </submittedName>
</protein>
<dbReference type="EMBL" id="CAMXCT020004357">
    <property type="protein sequence ID" value="CAL1162082.1"/>
    <property type="molecule type" value="Genomic_DNA"/>
</dbReference>
<evidence type="ECO:0000313" key="2">
    <source>
        <dbReference type="EMBL" id="CAL1162082.1"/>
    </source>
</evidence>
<comment type="caution">
    <text evidence="1">The sequence shown here is derived from an EMBL/GenBank/DDBJ whole genome shotgun (WGS) entry which is preliminary data.</text>
</comment>
<name>A0A9P1DFB9_9DINO</name>
<evidence type="ECO:0000313" key="4">
    <source>
        <dbReference type="Proteomes" id="UP001152797"/>
    </source>
</evidence>
<organism evidence="1">
    <name type="scientific">Cladocopium goreaui</name>
    <dbReference type="NCBI Taxonomy" id="2562237"/>
    <lineage>
        <taxon>Eukaryota</taxon>
        <taxon>Sar</taxon>
        <taxon>Alveolata</taxon>
        <taxon>Dinophyceae</taxon>
        <taxon>Suessiales</taxon>
        <taxon>Symbiodiniaceae</taxon>
        <taxon>Cladocopium</taxon>
    </lineage>
</organism>
<keyword evidence="4" id="KW-1185">Reference proteome</keyword>
<reference evidence="2" key="2">
    <citation type="submission" date="2024-04" db="EMBL/GenBank/DDBJ databases">
        <authorList>
            <person name="Chen Y."/>
            <person name="Shah S."/>
            <person name="Dougan E. K."/>
            <person name="Thang M."/>
            <person name="Chan C."/>
        </authorList>
    </citation>
    <scope>NUCLEOTIDE SEQUENCE [LARGE SCALE GENOMIC DNA]</scope>
</reference>
<reference evidence="1" key="1">
    <citation type="submission" date="2022-10" db="EMBL/GenBank/DDBJ databases">
        <authorList>
            <person name="Chen Y."/>
            <person name="Dougan E. K."/>
            <person name="Chan C."/>
            <person name="Rhodes N."/>
            <person name="Thang M."/>
        </authorList>
    </citation>
    <scope>NUCLEOTIDE SEQUENCE</scope>
</reference>
<sequence>MTLYPPSASYVKAAFAVLSSVTAMSPCHCGFIMQPVLQKQTTEVARIKHRRMIEDFLVKGSMSYGQETTVFYAKPDAGPRDGRPLSHVCVLTTNNTYSETPWSESDAVSAGRVGPFPLIKVADMLGYDEATRPSAGARVEQRGVPCAQALMASMLSGMDVKDNDKVVWLDIIPNRCAEFARAALKTLLDPAATGQKIQYVGLIREEKLPDIRTALESQVYDSWDNNLEIAPPKERPPTTTAEPTAEALGLRLIPLVRGKPVFPLSVLQGRFSEGSFEQAEIVALQKDFEDEFGQGSGAAPGRDNRTAALCDYTIDEGLRPLDCTRVASLVSKPISELTGERLGAVAGRAGAGKPSLVLTKDYHVWLLNPTSEPMQVVAGELFGFGTGQYINQVVLGNSDETTGLPWRLTSDREIVSLEKTPLALCEVMRKCAVEQGLADL</sequence>
<evidence type="ECO:0000313" key="1">
    <source>
        <dbReference type="EMBL" id="CAI4008707.1"/>
    </source>
</evidence>
<dbReference type="AlphaFoldDB" id="A0A9P1DFB9"/>
<dbReference type="EMBL" id="CAMXCT030004357">
    <property type="protein sequence ID" value="CAL4796019.1"/>
    <property type="molecule type" value="Genomic_DNA"/>
</dbReference>
<proteinExistence type="predicted"/>
<gene>
    <name evidence="1" type="ORF">C1SCF055_LOCUS34121</name>
</gene>
<dbReference type="Proteomes" id="UP001152797">
    <property type="component" value="Unassembled WGS sequence"/>
</dbReference>
<dbReference type="EMBL" id="CAMXCT010004357">
    <property type="protein sequence ID" value="CAI4008707.1"/>
    <property type="molecule type" value="Genomic_DNA"/>
</dbReference>
<evidence type="ECO:0000313" key="3">
    <source>
        <dbReference type="EMBL" id="CAL4796019.1"/>
    </source>
</evidence>
<accession>A0A9P1DFB9</accession>